<evidence type="ECO:0000313" key="3">
    <source>
        <dbReference type="EMBL" id="CAD8638852.1"/>
    </source>
</evidence>
<name>A0A7S0QMR4_9CRYP</name>
<protein>
    <submittedName>
        <fullName evidence="3">Uncharacterized protein</fullName>
    </submittedName>
</protein>
<accession>A0A7S0QMR4</accession>
<keyword evidence="2" id="KW-0732">Signal</keyword>
<dbReference type="AlphaFoldDB" id="A0A7S0QMR4"/>
<feature type="signal peptide" evidence="2">
    <location>
        <begin position="1"/>
        <end position="25"/>
    </location>
</feature>
<evidence type="ECO:0000256" key="1">
    <source>
        <dbReference type="SAM" id="Phobius"/>
    </source>
</evidence>
<dbReference type="EMBL" id="HBEZ01029953">
    <property type="protein sequence ID" value="CAD8638852.1"/>
    <property type="molecule type" value="Transcribed_RNA"/>
</dbReference>
<feature type="chain" id="PRO_5030638649" evidence="2">
    <location>
        <begin position="26"/>
        <end position="160"/>
    </location>
</feature>
<feature type="transmembrane region" description="Helical" evidence="1">
    <location>
        <begin position="127"/>
        <end position="147"/>
    </location>
</feature>
<organism evidence="3">
    <name type="scientific">Cryptomonas curvata</name>
    <dbReference type="NCBI Taxonomy" id="233186"/>
    <lineage>
        <taxon>Eukaryota</taxon>
        <taxon>Cryptophyceae</taxon>
        <taxon>Cryptomonadales</taxon>
        <taxon>Cryptomonadaceae</taxon>
        <taxon>Cryptomonas</taxon>
    </lineage>
</organism>
<keyword evidence="1" id="KW-0472">Membrane</keyword>
<sequence>MKRIMGVAVRLTLLLLSCAEHQALAFSSYSFKLPCGAPSATALNHYLQPRLARVIMQGNNIPGSCGATSFVAQTGSAKKLTPLRAGSMEPAPKGFAARIKGVALKAGGVSLLAFIAYHVALGALKTVVFWICSGLLAWSAFFAWNFFKGRKRSGNNSNTL</sequence>
<evidence type="ECO:0000256" key="2">
    <source>
        <dbReference type="SAM" id="SignalP"/>
    </source>
</evidence>
<feature type="transmembrane region" description="Helical" evidence="1">
    <location>
        <begin position="102"/>
        <end position="121"/>
    </location>
</feature>
<gene>
    <name evidence="3" type="ORF">CCUR1050_LOCUS16536</name>
</gene>
<proteinExistence type="predicted"/>
<keyword evidence="1" id="KW-0812">Transmembrane</keyword>
<reference evidence="3" key="1">
    <citation type="submission" date="2021-01" db="EMBL/GenBank/DDBJ databases">
        <authorList>
            <person name="Corre E."/>
            <person name="Pelletier E."/>
            <person name="Niang G."/>
            <person name="Scheremetjew M."/>
            <person name="Finn R."/>
            <person name="Kale V."/>
            <person name="Holt S."/>
            <person name="Cochrane G."/>
            <person name="Meng A."/>
            <person name="Brown T."/>
            <person name="Cohen L."/>
        </authorList>
    </citation>
    <scope>NUCLEOTIDE SEQUENCE</scope>
    <source>
        <strain evidence="3">CCAP979/52</strain>
    </source>
</reference>
<keyword evidence="1" id="KW-1133">Transmembrane helix</keyword>